<evidence type="ECO:0000256" key="1">
    <source>
        <dbReference type="ARBA" id="ARBA00023172"/>
    </source>
</evidence>
<comment type="caution">
    <text evidence="3">The sequence shown here is derived from an EMBL/GenBank/DDBJ whole genome shotgun (WGS) entry which is preliminary data.</text>
</comment>
<dbReference type="InterPro" id="IPR043502">
    <property type="entry name" value="DNA/RNA_pol_sf"/>
</dbReference>
<dbReference type="OrthoDB" id="414621at2759"/>
<keyword evidence="1" id="KW-0233">DNA recombination</keyword>
<feature type="region of interest" description="Disordered" evidence="2">
    <location>
        <begin position="1705"/>
        <end position="1732"/>
    </location>
</feature>
<evidence type="ECO:0000313" key="3">
    <source>
        <dbReference type="EMBL" id="CAE7241866.1"/>
    </source>
</evidence>
<accession>A0A812LBK4</accession>
<dbReference type="InterPro" id="IPR011010">
    <property type="entry name" value="DNA_brk_join_enz"/>
</dbReference>
<sequence length="2580" mass="288280">MPDVQLDMAVVGGLVEDARVGKQARRAQTVWKDNSSRLRDGAGIVSDADWRPEFAEDVFGVLRQSWLRRVHHWDLVPRLFRHVASSTDVPLLGDEEVAILREDLRLFLSSKGLECPSTVPSGQPFALHLLRGMLMLSNDVDAELPTLLERGVPTGIRDAIPASGVWRPVDVPERPPVDLLTWQEPWSSGRQDPDTVLQLVQEDVDLGFAEWLPGGLAEARARFGAACAAGRLGLVKKEGAPPRLVGDSTVSGANLLCRIGERIEMPSLQDVSEFLSRDPEALWTGFIMDVSKAHKRVKVAPEDCGFSLFAIIDSRGETHWIMYRTCHFGGAWSAYWWSRAAGTFVRIGHKLLRLRHFLAVYVDDNFALLPRSTAPLCASLLICLAVALGLPLSWRKLRLGTSLRWIGWEIFLESCPAATLPLDKRKRLVEMLAPLCVPLAVIKRKELEKCLGLLCWFTSALPSLRPWLQALFQVLHKPAILVRALDSAQLADLRGCVDDKLVVVQKARSCSVSVGWRALEVAHVPVTCKTALRCTGQRSVWVKFGDPTSAEVRVSREAAEAATFYLDLIQLDVAIRLVQSSGPKVVAAADAFAEGDRAGFGGWWIRPETRLCPENINWFSYQICREDLPDWFQAEDLASVICALEALAQFVLCFLLVREVEPESRPACLGRMILRQHCDNQGVVGATARGSSMTQPLCSVLQATAKLCLEQSIALRISHVPGERNTWADALSRGRNVLPHFWERLQQDGRHEVDWRQLLDDLVLLYPGIVSWISDFPPARPRVEKQLRKVAADAGGGRQWGDAVRTRVPIGTGLEEQGARGSSNLCFMNLLPRKEESALQCDFVCDPFSASASASDMLRWLESLDVDNISAAAHALEAGRLPPELSGSVQALLTFALGPDVVKRGEKSMSEAPPAKLRRTDLPVAKPTAAGSLAKALESARPSAREATLASFKRDVWAPSNQKPQASRWRTWSKVCDAWGIPALPLSRDGIEKVAASFKAGGYRSARQYFARARREHVLQMKAEVPPDVLLCMRDALRSLERGIGGPALKDAFRFEEVVLPSPFEEIPSTRRQAACMLVLGCWFLLREIEIAALQSKHLTVDCERMEVTLTLAASKCDQQGNLVLRKHGCYCDHVPARMCPYHNAVAFEKIRPKNLEAPLFLSSRGHELSKHETIQLIRRTLSASPFAMKRAGAQGQAMLERFNGHVLRVSGAQFLARRLVPLPTIMLLGRWGSRSVERYVQEAALETFSLDQIFDPSVHVAEPAKKKRDQLNCEAVGDSLAALTEKLEILAARVEALQERPPLVVGKKAHARDPHELDKLPVTWRTRCGLWQYGCAAFTRASEAPVATRCRRCFPECAEDGEIDSNREESGSNTSSAMAVVHASFQQAMEQAGIPSDIQKYIVSRDITSVEVMASIAFKVEEVDEILAKPLESEFELPGGEKILLSKLEFPIAKAKLRYLWRKCFKDCSLGEAPTAPTLPASTPAASVTKSSSKELPSGYWQQQVAKFEAVKIGDETRKFPQEKLIGAETVVARVVHEMRAESHTAIGLHEVVQARYFESSGNPNPLCVAKKKQKAQGAILTLNSDYQIETEADAPWRPKSVLSFVDCLDSIRVLMIFVEMGSESAVSKYIDWFEKQVRSRTSKLEQLRLYWEACAWRIALALRSKRTFKSITEEIILDNQALQDAVSRDVVILDRAGRQRFRYDQQDVDRNGKGKGKTKTKTRGGKGYWDDRRWERRNDSWRPGPYASNYQTPSWSSWHGSSWSSWQQKSHQYGQEDKNSQRELVPAVDVQPTGHGHKRKQEDPRGPLPRKFRSCMPRETESVDAILLSFFDGIGTAALVFQQILEEKSWKGHMILWESDEDLAALTKEHFPKADHRGDVDNERVADLIERLDAIDPGRKATVIIAGGPPCHDYSRIRSSAPGAQGLEGSKFVRFAELVKELERSWGRPQAVLIVENVLPQNKADIRAFEKALAAQAVMHDSSDFGIISRPRVWWTRVPWQQVSHRSDCPAKLRWSTHQGVPRVTFAVHPDKIDDFDLGGLKWPSVLLDRVGVLPCLTTPSESPEGRPAPRSSKGKVDSQTQARWLQDNRSYAPWHYQDKNMFTDKSGAFRLATAEVKEQLHHLPCGWTRKLRDKARHRALANGWHLRAAKLFFLFGLLSTEAGALRPQPNPLGSDAIECMVRIWESAPLLNGPGVPTLADADDLSDIVDPYEHWAASQQCRHSAQQDPRIEPGLLQWLPVWRHFRNVLPEMRRAVTRAVEELVADREEETAAWFRQCPPHIQKAYYSQSGRASVQVPVIRELATRLGWKDVTIFEEMERGFPMLGMNSSGLGWRLRHDGRYDNPVPVKDFFQENFAFVTSRLRRARVDKDWEAMADEIAADVKCGRMEGPFAMPECWGVKGVALSKYEHTAALLSGPHEHVPCCFAFAVHQIGSDGQPKVRRAEDWRSSGANATVGVPDSPAYHDITAFVELARAIRKNNSPADGAVQLWGVDHEAAYRQFPVSEPNHTWVILSTPSGPTLWRHNVLMFGSTASVWSYCRIADLLAWLSRALLLVPLLHFVDDFGSDEPADTRPGPN</sequence>
<dbReference type="SUPFAM" id="SSF56672">
    <property type="entry name" value="DNA/RNA polymerases"/>
    <property type="match status" value="1"/>
</dbReference>
<reference evidence="3" key="1">
    <citation type="submission" date="2021-02" db="EMBL/GenBank/DDBJ databases">
        <authorList>
            <person name="Dougan E. K."/>
            <person name="Rhodes N."/>
            <person name="Thang M."/>
            <person name="Chan C."/>
        </authorList>
    </citation>
    <scope>NUCLEOTIDE SEQUENCE</scope>
</reference>
<dbReference type="PANTHER" id="PTHR33050">
    <property type="entry name" value="REVERSE TRANSCRIPTASE DOMAIN-CONTAINING PROTEIN"/>
    <property type="match status" value="1"/>
</dbReference>
<dbReference type="SUPFAM" id="SSF56349">
    <property type="entry name" value="DNA breaking-rejoining enzymes"/>
    <property type="match status" value="1"/>
</dbReference>
<dbReference type="SUPFAM" id="SSF53335">
    <property type="entry name" value="S-adenosyl-L-methionine-dependent methyltransferases"/>
    <property type="match status" value="1"/>
</dbReference>
<organism evidence="3 4">
    <name type="scientific">Symbiodinium natans</name>
    <dbReference type="NCBI Taxonomy" id="878477"/>
    <lineage>
        <taxon>Eukaryota</taxon>
        <taxon>Sar</taxon>
        <taxon>Alveolata</taxon>
        <taxon>Dinophyceae</taxon>
        <taxon>Suessiales</taxon>
        <taxon>Symbiodiniaceae</taxon>
        <taxon>Symbiodinium</taxon>
    </lineage>
</organism>
<feature type="compositionally biased region" description="Basic and acidic residues" evidence="2">
    <location>
        <begin position="1705"/>
        <end position="1714"/>
    </location>
</feature>
<evidence type="ECO:0000313" key="4">
    <source>
        <dbReference type="Proteomes" id="UP000604046"/>
    </source>
</evidence>
<name>A0A812LBK4_9DINO</name>
<dbReference type="Gene3D" id="3.40.50.150">
    <property type="entry name" value="Vaccinia Virus protein VP39"/>
    <property type="match status" value="1"/>
</dbReference>
<dbReference type="InterPro" id="IPR013762">
    <property type="entry name" value="Integrase-like_cat_sf"/>
</dbReference>
<feature type="compositionally biased region" description="Basic residues" evidence="2">
    <location>
        <begin position="1715"/>
        <end position="1726"/>
    </location>
</feature>
<dbReference type="Gene3D" id="1.10.443.10">
    <property type="entry name" value="Intergrase catalytic core"/>
    <property type="match status" value="1"/>
</dbReference>
<proteinExistence type="predicted"/>
<dbReference type="InterPro" id="IPR029063">
    <property type="entry name" value="SAM-dependent_MTases_sf"/>
</dbReference>
<keyword evidence="4" id="KW-1185">Reference proteome</keyword>
<evidence type="ECO:0000256" key="2">
    <source>
        <dbReference type="SAM" id="MobiDB-lite"/>
    </source>
</evidence>
<dbReference type="Proteomes" id="UP000604046">
    <property type="component" value="Unassembled WGS sequence"/>
</dbReference>
<dbReference type="GO" id="GO:0003677">
    <property type="term" value="F:DNA binding"/>
    <property type="evidence" value="ECO:0007669"/>
    <property type="project" value="InterPro"/>
</dbReference>
<dbReference type="EMBL" id="CAJNDS010000956">
    <property type="protein sequence ID" value="CAE7241866.1"/>
    <property type="molecule type" value="Genomic_DNA"/>
</dbReference>
<dbReference type="GO" id="GO:0015074">
    <property type="term" value="P:DNA integration"/>
    <property type="evidence" value="ECO:0007669"/>
    <property type="project" value="InterPro"/>
</dbReference>
<dbReference type="GO" id="GO:0006310">
    <property type="term" value="P:DNA recombination"/>
    <property type="evidence" value="ECO:0007669"/>
    <property type="project" value="UniProtKB-KW"/>
</dbReference>
<protein>
    <submittedName>
        <fullName evidence="3">Uncharacterized protein</fullName>
    </submittedName>
</protein>
<feature type="region of interest" description="Disordered" evidence="2">
    <location>
        <begin position="2061"/>
        <end position="2084"/>
    </location>
</feature>
<dbReference type="InterPro" id="IPR052055">
    <property type="entry name" value="Hepadnavirus_pol/RT"/>
</dbReference>
<feature type="region of interest" description="Disordered" evidence="2">
    <location>
        <begin position="1791"/>
        <end position="1812"/>
    </location>
</feature>
<gene>
    <name evidence="3" type="ORF">SNAT2548_LOCUS10997</name>
</gene>
<dbReference type="PANTHER" id="PTHR33050:SF7">
    <property type="entry name" value="RIBONUCLEASE H"/>
    <property type="match status" value="1"/>
</dbReference>